<dbReference type="EMBL" id="JBHSCZ010000004">
    <property type="protein sequence ID" value="MFC4263738.1"/>
    <property type="molecule type" value="Genomic_DNA"/>
</dbReference>
<feature type="domain" description="DUF1543" evidence="1">
    <location>
        <begin position="19"/>
        <end position="67"/>
    </location>
</feature>
<comment type="caution">
    <text evidence="2">The sequence shown here is derived from an EMBL/GenBank/DDBJ whole genome shotgun (WGS) entry which is preliminary data.</text>
</comment>
<organism evidence="2 3">
    <name type="scientific">Ferruginibacter yonginensis</name>
    <dbReference type="NCBI Taxonomy" id="1310416"/>
    <lineage>
        <taxon>Bacteria</taxon>
        <taxon>Pseudomonadati</taxon>
        <taxon>Bacteroidota</taxon>
        <taxon>Chitinophagia</taxon>
        <taxon>Chitinophagales</taxon>
        <taxon>Chitinophagaceae</taxon>
        <taxon>Ferruginibacter</taxon>
    </lineage>
</organism>
<evidence type="ECO:0000313" key="3">
    <source>
        <dbReference type="Proteomes" id="UP001595907"/>
    </source>
</evidence>
<dbReference type="Proteomes" id="UP001595907">
    <property type="component" value="Unassembled WGS sequence"/>
</dbReference>
<dbReference type="Pfam" id="PF07566">
    <property type="entry name" value="DUF1543"/>
    <property type="match status" value="1"/>
</dbReference>
<sequence>MSKKKLFMLLLGCRPKGRLTEQHDIFFGIAEHLHELAPAIKSSWKNASPIHVDAWRMVTKVNDFHIEIVERTENTTTQQHQLFFINLGGYKPGVFDEAHYKMLVAAANKNEAIAQAKQSAFYLHTGFGKDAKAHVDDKYGVDVDDIHDIKEILDEQFKTAYTIKITHQPQSALPEDDITLGYFPINNW</sequence>
<reference evidence="3" key="1">
    <citation type="journal article" date="2019" name="Int. J. Syst. Evol. Microbiol.">
        <title>The Global Catalogue of Microorganisms (GCM) 10K type strain sequencing project: providing services to taxonomists for standard genome sequencing and annotation.</title>
        <authorList>
            <consortium name="The Broad Institute Genomics Platform"/>
            <consortium name="The Broad Institute Genome Sequencing Center for Infectious Disease"/>
            <person name="Wu L."/>
            <person name="Ma J."/>
        </authorList>
    </citation>
    <scope>NUCLEOTIDE SEQUENCE [LARGE SCALE GENOMIC DNA]</scope>
    <source>
        <strain evidence="3">CECT 8289</strain>
    </source>
</reference>
<proteinExistence type="predicted"/>
<dbReference type="InterPro" id="IPR011440">
    <property type="entry name" value="DUF1543"/>
</dbReference>
<evidence type="ECO:0000313" key="2">
    <source>
        <dbReference type="EMBL" id="MFC4263738.1"/>
    </source>
</evidence>
<dbReference type="Gene3D" id="3.10.20.10">
    <property type="match status" value="2"/>
</dbReference>
<protein>
    <submittedName>
        <fullName evidence="2">DUF1543 domain-containing protein</fullName>
    </submittedName>
</protein>
<accession>A0ABV8QVM6</accession>
<dbReference type="RefSeq" id="WP_379710711.1">
    <property type="nucleotide sequence ID" value="NZ_JBHSCZ010000004.1"/>
</dbReference>
<name>A0ABV8QVM6_9BACT</name>
<gene>
    <name evidence="2" type="ORF">ACFOWM_12655</name>
</gene>
<evidence type="ECO:0000259" key="1">
    <source>
        <dbReference type="Pfam" id="PF07566"/>
    </source>
</evidence>
<keyword evidence="3" id="KW-1185">Reference proteome</keyword>